<feature type="non-terminal residue" evidence="1">
    <location>
        <position position="1"/>
    </location>
</feature>
<dbReference type="Proteomes" id="UP000681722">
    <property type="component" value="Unassembled WGS sequence"/>
</dbReference>
<name>A0A816D103_9BILA</name>
<evidence type="ECO:0000313" key="2">
    <source>
        <dbReference type="EMBL" id="CAF4532298.1"/>
    </source>
</evidence>
<proteinExistence type="predicted"/>
<dbReference type="AlphaFoldDB" id="A0A816D103"/>
<protein>
    <submittedName>
        <fullName evidence="1">Uncharacterized protein</fullName>
    </submittedName>
</protein>
<comment type="caution">
    <text evidence="1">The sequence shown here is derived from an EMBL/GenBank/DDBJ whole genome shotgun (WGS) entry which is preliminary data.</text>
</comment>
<dbReference type="EMBL" id="CAJOBC010111916">
    <property type="protein sequence ID" value="CAF4532298.1"/>
    <property type="molecule type" value="Genomic_DNA"/>
</dbReference>
<keyword evidence="3" id="KW-1185">Reference proteome</keyword>
<organism evidence="1 3">
    <name type="scientific">Didymodactylos carnosus</name>
    <dbReference type="NCBI Taxonomy" id="1234261"/>
    <lineage>
        <taxon>Eukaryota</taxon>
        <taxon>Metazoa</taxon>
        <taxon>Spiralia</taxon>
        <taxon>Gnathifera</taxon>
        <taxon>Rotifera</taxon>
        <taxon>Eurotatoria</taxon>
        <taxon>Bdelloidea</taxon>
        <taxon>Philodinida</taxon>
        <taxon>Philodinidae</taxon>
        <taxon>Didymodactylos</taxon>
    </lineage>
</organism>
<accession>A0A816D103</accession>
<evidence type="ECO:0000313" key="3">
    <source>
        <dbReference type="Proteomes" id="UP000663829"/>
    </source>
</evidence>
<sequence>TRGNINGASNTIIPTLLSSSATTLTQSKVWNYFTRIQGKTSLQAKCTLYPVDKGILQTKFSTTTTLKQYLKQIHDIDITNSTMINPKRKISLLSTKGKSRLDGFINNSNRKKWMIFQ</sequence>
<dbReference type="Proteomes" id="UP000663829">
    <property type="component" value="Unassembled WGS sequence"/>
</dbReference>
<evidence type="ECO:0000313" key="1">
    <source>
        <dbReference type="EMBL" id="CAF1632155.1"/>
    </source>
</evidence>
<reference evidence="1" key="1">
    <citation type="submission" date="2021-02" db="EMBL/GenBank/DDBJ databases">
        <authorList>
            <person name="Nowell W R."/>
        </authorList>
    </citation>
    <scope>NUCLEOTIDE SEQUENCE</scope>
</reference>
<gene>
    <name evidence="1" type="ORF">GPM918_LOCUS44413</name>
    <name evidence="2" type="ORF">SRO942_LOCUS46253</name>
</gene>
<dbReference type="EMBL" id="CAJNOQ010043972">
    <property type="protein sequence ID" value="CAF1632155.1"/>
    <property type="molecule type" value="Genomic_DNA"/>
</dbReference>